<organism evidence="3 4">
    <name type="scientific">Cyanobium usitatum str. Tous</name>
    <dbReference type="NCBI Taxonomy" id="2116684"/>
    <lineage>
        <taxon>Bacteria</taxon>
        <taxon>Bacillati</taxon>
        <taxon>Cyanobacteriota</taxon>
        <taxon>Cyanophyceae</taxon>
        <taxon>Synechococcales</taxon>
        <taxon>Prochlorococcaceae</taxon>
        <taxon>Cyanobium</taxon>
    </lineage>
</organism>
<comment type="caution">
    <text evidence="3">The sequence shown here is derived from an EMBL/GenBank/DDBJ whole genome shotgun (WGS) entry which is preliminary data.</text>
</comment>
<gene>
    <name evidence="3" type="ORF">C7K55_09680</name>
</gene>
<keyword evidence="2" id="KW-1133">Transmembrane helix</keyword>
<evidence type="ECO:0000313" key="3">
    <source>
        <dbReference type="EMBL" id="PSJ04712.1"/>
    </source>
</evidence>
<evidence type="ECO:0000256" key="2">
    <source>
        <dbReference type="SAM" id="Phobius"/>
    </source>
</evidence>
<dbReference type="AlphaFoldDB" id="A0A2P7MU39"/>
<reference evidence="3 4" key="1">
    <citation type="journal article" date="2018" name="Environ. Microbiol.">
        <title>Ecological and genomic features of two widespread freshwater picocyanobacteria.</title>
        <authorList>
            <person name="Cabello-Yeves P.J."/>
            <person name="Picazo A."/>
            <person name="Camacho A."/>
            <person name="Callieri C."/>
            <person name="Rosselli R."/>
            <person name="Roda-Garcia J.J."/>
            <person name="Coutinho F.H."/>
            <person name="Rodriguez-Valera F."/>
        </authorList>
    </citation>
    <scope>NUCLEOTIDE SEQUENCE [LARGE SCALE GENOMIC DNA]</scope>
    <source>
        <strain evidence="3 4">Tous</strain>
    </source>
</reference>
<name>A0A2P7MU39_9CYAN</name>
<dbReference type="NCBIfam" id="NF038305">
    <property type="entry name" value="HpsJ_fam"/>
    <property type="match status" value="1"/>
</dbReference>
<protein>
    <submittedName>
        <fullName evidence="3">Uncharacterized protein</fullName>
    </submittedName>
</protein>
<keyword evidence="4" id="KW-1185">Reference proteome</keyword>
<keyword evidence="2" id="KW-0812">Transmembrane</keyword>
<feature type="transmembrane region" description="Helical" evidence="2">
    <location>
        <begin position="194"/>
        <end position="215"/>
    </location>
</feature>
<feature type="transmembrane region" description="Helical" evidence="2">
    <location>
        <begin position="12"/>
        <end position="38"/>
    </location>
</feature>
<feature type="coiled-coil region" evidence="1">
    <location>
        <begin position="157"/>
        <end position="191"/>
    </location>
</feature>
<keyword evidence="1" id="KW-0175">Coiled coil</keyword>
<evidence type="ECO:0000256" key="1">
    <source>
        <dbReference type="SAM" id="Coils"/>
    </source>
</evidence>
<evidence type="ECO:0000313" key="4">
    <source>
        <dbReference type="Proteomes" id="UP000243002"/>
    </source>
</evidence>
<dbReference type="EMBL" id="PXXO01000010">
    <property type="protein sequence ID" value="PSJ04712.1"/>
    <property type="molecule type" value="Genomic_DNA"/>
</dbReference>
<feature type="transmembrane region" description="Helical" evidence="2">
    <location>
        <begin position="50"/>
        <end position="70"/>
    </location>
</feature>
<proteinExistence type="predicted"/>
<keyword evidence="2" id="KW-0472">Membrane</keyword>
<dbReference type="RefSeq" id="WP_106632522.1">
    <property type="nucleotide sequence ID" value="NZ_OY986431.1"/>
</dbReference>
<sequence>MSTASFGRLGHLLRWLGLTLVVLLALQLLVLLGSWNWAEEGYRQLLMDRLVSQSPMALVGLLLMLFGSRLDHPAAGRTPLRWLVAVVSILLALALVVAVPVSISGDRSLSEQADQQLAARKGQLAMARAQMDNPQVIDQLIAQAAQAGQIPADATPEQQQAAAKSFMQRQLQQAEDQLQQQQRARDLTVNQRRYGGTGTAVVLAIGFVLLALVALL</sequence>
<accession>A0A2P7MU39</accession>
<feature type="transmembrane region" description="Helical" evidence="2">
    <location>
        <begin position="82"/>
        <end position="103"/>
    </location>
</feature>
<dbReference type="InterPro" id="IPR047709">
    <property type="entry name" value="HpsJ-like"/>
</dbReference>
<dbReference type="Proteomes" id="UP000243002">
    <property type="component" value="Unassembled WGS sequence"/>
</dbReference>
<dbReference type="OrthoDB" id="558173at2"/>